<reference evidence="1 2" key="1">
    <citation type="submission" date="2022-12" db="EMBL/GenBank/DDBJ databases">
        <title>Chitinophagaceae gen. sp. nov., a new member of the family Chitinophagaceae, isolated from soil in a chemical factory.</title>
        <authorList>
            <person name="Ke Z."/>
        </authorList>
    </citation>
    <scope>NUCLEOTIDE SEQUENCE [LARGE SCALE GENOMIC DNA]</scope>
    <source>
        <strain evidence="1 2">LY-5</strain>
    </source>
</reference>
<dbReference type="EMBL" id="JAQGEF010000002">
    <property type="protein sequence ID" value="MDA3613608.1"/>
    <property type="molecule type" value="Genomic_DNA"/>
</dbReference>
<name>A0ABT4UFK7_9BACT</name>
<evidence type="ECO:0000313" key="1">
    <source>
        <dbReference type="EMBL" id="MDA3613608.1"/>
    </source>
</evidence>
<keyword evidence="2" id="KW-1185">Reference proteome</keyword>
<proteinExistence type="predicted"/>
<evidence type="ECO:0000313" key="2">
    <source>
        <dbReference type="Proteomes" id="UP001210231"/>
    </source>
</evidence>
<comment type="caution">
    <text evidence="1">The sequence shown here is derived from an EMBL/GenBank/DDBJ whole genome shotgun (WGS) entry which is preliminary data.</text>
</comment>
<dbReference type="RefSeq" id="WP_407029937.1">
    <property type="nucleotide sequence ID" value="NZ_JAQGEF010000002.1"/>
</dbReference>
<accession>A0ABT4UFK7</accession>
<protein>
    <submittedName>
        <fullName evidence="1">Uncharacterized protein</fullName>
    </submittedName>
</protein>
<gene>
    <name evidence="1" type="ORF">O3P16_02225</name>
</gene>
<dbReference type="Proteomes" id="UP001210231">
    <property type="component" value="Unassembled WGS sequence"/>
</dbReference>
<organism evidence="1 2">
    <name type="scientific">Polluticaenibacter yanchengensis</name>
    <dbReference type="NCBI Taxonomy" id="3014562"/>
    <lineage>
        <taxon>Bacteria</taxon>
        <taxon>Pseudomonadati</taxon>
        <taxon>Bacteroidota</taxon>
        <taxon>Chitinophagia</taxon>
        <taxon>Chitinophagales</taxon>
        <taxon>Chitinophagaceae</taxon>
        <taxon>Polluticaenibacter</taxon>
    </lineage>
</organism>
<sequence length="145" mass="16925">MPVPENLMHNCHVFCYSDDLTEASDKLATYLGCKVSKVYKNQFDPQAQTAQIAWLVGHGSKQNTIVGNDDDTFGYKIRDISDWLLIDGREYTHLVDTCCYPNMRKRYQTFGDHYYCTNDNECVQVITAYPTFDEWWDGSHMHQFE</sequence>